<organism evidence="1 2">
    <name type="scientific">Exophiala spinifera</name>
    <dbReference type="NCBI Taxonomy" id="91928"/>
    <lineage>
        <taxon>Eukaryota</taxon>
        <taxon>Fungi</taxon>
        <taxon>Dikarya</taxon>
        <taxon>Ascomycota</taxon>
        <taxon>Pezizomycotina</taxon>
        <taxon>Eurotiomycetes</taxon>
        <taxon>Chaetothyriomycetidae</taxon>
        <taxon>Chaetothyriales</taxon>
        <taxon>Herpotrichiellaceae</taxon>
        <taxon>Exophiala</taxon>
    </lineage>
</organism>
<dbReference type="Gene3D" id="3.40.50.1000">
    <property type="entry name" value="HAD superfamily/HAD-like"/>
    <property type="match status" value="1"/>
</dbReference>
<accession>A0A0D1Y7S0</accession>
<protein>
    <recommendedName>
        <fullName evidence="3">HAD hydrolase, family IA</fullName>
    </recommendedName>
</protein>
<dbReference type="SUPFAM" id="SSF56784">
    <property type="entry name" value="HAD-like"/>
    <property type="match status" value="1"/>
</dbReference>
<dbReference type="SFLD" id="SFLDS00003">
    <property type="entry name" value="Haloacid_Dehalogenase"/>
    <property type="match status" value="1"/>
</dbReference>
<dbReference type="InterPro" id="IPR036412">
    <property type="entry name" value="HAD-like_sf"/>
</dbReference>
<dbReference type="Gene3D" id="1.10.150.240">
    <property type="entry name" value="Putative phosphatase, domain 2"/>
    <property type="match status" value="1"/>
</dbReference>
<proteinExistence type="predicted"/>
<sequence length="359" mass="38601">MAETSSSGAAAVGMGVGIGSTTLSERLAPALPPPPPPHPRPVRACIFDLDGLLINSETLLTEARNATLTEDYSRPPMDATVKAKLQGRSAQDSTRILYESARLVLPADGEEEEVSTSSSSTTTTAVVTIEEFQAKLDNRLRKLFSRTELMPGVQKLLGNLARATTATTGGGSGDNKRIELALATSSQVAMYNLKTAHLSGPDGVLSLIPLQHKVLGDDEGLKKGRGKPCPDIFLLALERVNQALRQSRRESKENDNEDGIKPEECLVFEDAVAGVQAARSAGMRVVWVPEKWLRDMYAGREEEVLAGRPTGESMRADGQGGEDVMSMSEAARAKEWGEILSTLEDFDYSKYGIVLGGEQ</sequence>
<dbReference type="RefSeq" id="XP_016231177.1">
    <property type="nucleotide sequence ID" value="XM_016384575.1"/>
</dbReference>
<dbReference type="PANTHER" id="PTHR18901:SF38">
    <property type="entry name" value="PSEUDOURIDINE-5'-PHOSPHATASE"/>
    <property type="match status" value="1"/>
</dbReference>
<evidence type="ECO:0008006" key="3">
    <source>
        <dbReference type="Google" id="ProtNLM"/>
    </source>
</evidence>
<evidence type="ECO:0000313" key="2">
    <source>
        <dbReference type="Proteomes" id="UP000053328"/>
    </source>
</evidence>
<dbReference type="GO" id="GO:0016791">
    <property type="term" value="F:phosphatase activity"/>
    <property type="evidence" value="ECO:0007669"/>
    <property type="project" value="UniProtKB-ARBA"/>
</dbReference>
<evidence type="ECO:0000313" key="1">
    <source>
        <dbReference type="EMBL" id="KIW10961.1"/>
    </source>
</evidence>
<dbReference type="STRING" id="91928.A0A0D1Y7S0"/>
<name>A0A0D1Y7S0_9EURO</name>
<dbReference type="InterPro" id="IPR006439">
    <property type="entry name" value="HAD-SF_hydro_IA"/>
</dbReference>
<dbReference type="PANTHER" id="PTHR18901">
    <property type="entry name" value="2-DEOXYGLUCOSE-6-PHOSPHATE PHOSPHATASE 2"/>
    <property type="match status" value="1"/>
</dbReference>
<dbReference type="NCBIfam" id="TIGR01509">
    <property type="entry name" value="HAD-SF-IA-v3"/>
    <property type="match status" value="1"/>
</dbReference>
<keyword evidence="2" id="KW-1185">Reference proteome</keyword>
<gene>
    <name evidence="1" type="ORF">PV08_10260</name>
</gene>
<dbReference type="Pfam" id="PF00702">
    <property type="entry name" value="Hydrolase"/>
    <property type="match status" value="1"/>
</dbReference>
<dbReference type="OrthoDB" id="40579at2759"/>
<dbReference type="Proteomes" id="UP000053328">
    <property type="component" value="Unassembled WGS sequence"/>
</dbReference>
<dbReference type="EMBL" id="KN847499">
    <property type="protein sequence ID" value="KIW10961.1"/>
    <property type="molecule type" value="Genomic_DNA"/>
</dbReference>
<dbReference type="VEuPathDB" id="FungiDB:PV08_10260"/>
<dbReference type="AlphaFoldDB" id="A0A0D1Y7S0"/>
<dbReference type="SFLD" id="SFLDG01129">
    <property type="entry name" value="C1.5:_HAD__Beta-PGM__Phosphata"/>
    <property type="match status" value="1"/>
</dbReference>
<dbReference type="InterPro" id="IPR023198">
    <property type="entry name" value="PGP-like_dom2"/>
</dbReference>
<dbReference type="HOGENOM" id="CLU_045011_13_0_1"/>
<dbReference type="GeneID" id="27337343"/>
<dbReference type="InterPro" id="IPR023214">
    <property type="entry name" value="HAD_sf"/>
</dbReference>
<reference evidence="1 2" key="1">
    <citation type="submission" date="2015-01" db="EMBL/GenBank/DDBJ databases">
        <title>The Genome Sequence of Exophiala spinifera CBS89968.</title>
        <authorList>
            <consortium name="The Broad Institute Genomics Platform"/>
            <person name="Cuomo C."/>
            <person name="de Hoog S."/>
            <person name="Gorbushina A."/>
            <person name="Stielow B."/>
            <person name="Teixiera M."/>
            <person name="Abouelleil A."/>
            <person name="Chapman S.B."/>
            <person name="Priest M."/>
            <person name="Young S.K."/>
            <person name="Wortman J."/>
            <person name="Nusbaum C."/>
            <person name="Birren B."/>
        </authorList>
    </citation>
    <scope>NUCLEOTIDE SEQUENCE [LARGE SCALE GENOMIC DNA]</scope>
    <source>
        <strain evidence="1 2">CBS 89968</strain>
    </source>
</reference>